<accession>A0A381VVF6</accession>
<proteinExistence type="predicted"/>
<evidence type="ECO:0000313" key="1">
    <source>
        <dbReference type="EMBL" id="SVA43563.1"/>
    </source>
</evidence>
<protein>
    <submittedName>
        <fullName evidence="1">Uncharacterized protein</fullName>
    </submittedName>
</protein>
<dbReference type="EMBL" id="UINC01009728">
    <property type="protein sequence ID" value="SVA43563.1"/>
    <property type="molecule type" value="Genomic_DNA"/>
</dbReference>
<gene>
    <name evidence="1" type="ORF">METZ01_LOCUS96417</name>
</gene>
<reference evidence="1" key="1">
    <citation type="submission" date="2018-05" db="EMBL/GenBank/DDBJ databases">
        <authorList>
            <person name="Lanie J.A."/>
            <person name="Ng W.-L."/>
            <person name="Kazmierczak K.M."/>
            <person name="Andrzejewski T.M."/>
            <person name="Davidsen T.M."/>
            <person name="Wayne K.J."/>
            <person name="Tettelin H."/>
            <person name="Glass J.I."/>
            <person name="Rusch D."/>
            <person name="Podicherti R."/>
            <person name="Tsui H.-C.T."/>
            <person name="Winkler M.E."/>
        </authorList>
    </citation>
    <scope>NUCLEOTIDE SEQUENCE</scope>
</reference>
<dbReference type="AlphaFoldDB" id="A0A381VVF6"/>
<sequence length="73" mass="8704">MDDVHDKIIKNVIDYVKANELFQKKHSKKPKVAARRALGNLRILARTRRKQIKDEYEKSFKERKLLRTINNGK</sequence>
<name>A0A381VVF6_9ZZZZ</name>
<organism evidence="1">
    <name type="scientific">marine metagenome</name>
    <dbReference type="NCBI Taxonomy" id="408172"/>
    <lineage>
        <taxon>unclassified sequences</taxon>
        <taxon>metagenomes</taxon>
        <taxon>ecological metagenomes</taxon>
    </lineage>
</organism>